<name>A0A8X8DLN6_POPTO</name>
<comment type="caution">
    <text evidence="1">The sequence shown here is derived from an EMBL/GenBank/DDBJ whole genome shotgun (WGS) entry which is preliminary data.</text>
</comment>
<keyword evidence="2" id="KW-1185">Reference proteome</keyword>
<dbReference type="AlphaFoldDB" id="A0A8X8DLN6"/>
<gene>
    <name evidence="1" type="ORF">POTOM_003387</name>
</gene>
<dbReference type="Proteomes" id="UP000886885">
    <property type="component" value="Chromosome 1A"/>
</dbReference>
<accession>A0A8X8DLN6</accession>
<proteinExistence type="predicted"/>
<protein>
    <submittedName>
        <fullName evidence="1">Uncharacterized protein</fullName>
    </submittedName>
</protein>
<evidence type="ECO:0000313" key="2">
    <source>
        <dbReference type="Proteomes" id="UP000886885"/>
    </source>
</evidence>
<sequence length="140" mass="16224">MSVRHWVGTGIKLIGWQCPWTLEKKRNRKNDVRMWGYAKSAFHKEENARILPFCLEHYRRQRCCPNNVVVENSAAIISQVANFIVAVAVSLAKPFPDISKIEVFAGENFRKWQKRIFDVLDMHGVAWVLIDPKTNDNVIT</sequence>
<dbReference type="OrthoDB" id="988434at2759"/>
<reference evidence="1" key="1">
    <citation type="journal article" date="2020" name="bioRxiv">
        <title>Hybrid origin of Populus tomentosa Carr. identified through genome sequencing and phylogenomic analysis.</title>
        <authorList>
            <person name="An X."/>
            <person name="Gao K."/>
            <person name="Chen Z."/>
            <person name="Li J."/>
            <person name="Yang X."/>
            <person name="Yang X."/>
            <person name="Zhou J."/>
            <person name="Guo T."/>
            <person name="Zhao T."/>
            <person name="Huang S."/>
            <person name="Miao D."/>
            <person name="Khan W.U."/>
            <person name="Rao P."/>
            <person name="Ye M."/>
            <person name="Lei B."/>
            <person name="Liao W."/>
            <person name="Wang J."/>
            <person name="Ji L."/>
            <person name="Li Y."/>
            <person name="Guo B."/>
            <person name="Mustafa N.S."/>
            <person name="Li S."/>
            <person name="Yun Q."/>
            <person name="Keller S.R."/>
            <person name="Mao J."/>
            <person name="Zhang R."/>
            <person name="Strauss S.H."/>
        </authorList>
    </citation>
    <scope>NUCLEOTIDE SEQUENCE</scope>
    <source>
        <strain evidence="1">GM15</strain>
        <tissue evidence="1">Leaf</tissue>
    </source>
</reference>
<evidence type="ECO:0000313" key="1">
    <source>
        <dbReference type="EMBL" id="KAG6794152.1"/>
    </source>
</evidence>
<dbReference type="EMBL" id="JAAWWB010000001">
    <property type="protein sequence ID" value="KAG6794152.1"/>
    <property type="molecule type" value="Genomic_DNA"/>
</dbReference>
<organism evidence="1 2">
    <name type="scientific">Populus tomentosa</name>
    <name type="common">Chinese white poplar</name>
    <dbReference type="NCBI Taxonomy" id="118781"/>
    <lineage>
        <taxon>Eukaryota</taxon>
        <taxon>Viridiplantae</taxon>
        <taxon>Streptophyta</taxon>
        <taxon>Embryophyta</taxon>
        <taxon>Tracheophyta</taxon>
        <taxon>Spermatophyta</taxon>
        <taxon>Magnoliopsida</taxon>
        <taxon>eudicotyledons</taxon>
        <taxon>Gunneridae</taxon>
        <taxon>Pentapetalae</taxon>
        <taxon>rosids</taxon>
        <taxon>fabids</taxon>
        <taxon>Malpighiales</taxon>
        <taxon>Salicaceae</taxon>
        <taxon>Saliceae</taxon>
        <taxon>Populus</taxon>
    </lineage>
</organism>